<dbReference type="Proteomes" id="UP001198182">
    <property type="component" value="Unassembled WGS sequence"/>
</dbReference>
<name>A0AAE3E6Z5_9FIRM</name>
<organism evidence="1 2">
    <name type="scientific">Hominifimenecus microfluidus</name>
    <dbReference type="NCBI Taxonomy" id="2885348"/>
    <lineage>
        <taxon>Bacteria</taxon>
        <taxon>Bacillati</taxon>
        <taxon>Bacillota</taxon>
        <taxon>Clostridia</taxon>
        <taxon>Lachnospirales</taxon>
        <taxon>Lachnospiraceae</taxon>
        <taxon>Hominifimenecus</taxon>
    </lineage>
</organism>
<dbReference type="EMBL" id="JAJEQR010000003">
    <property type="protein sequence ID" value="MCC2229671.1"/>
    <property type="molecule type" value="Genomic_DNA"/>
</dbReference>
<gene>
    <name evidence="1" type="ORF">LKD81_01465</name>
</gene>
<comment type="caution">
    <text evidence="1">The sequence shown here is derived from an EMBL/GenBank/DDBJ whole genome shotgun (WGS) entry which is preliminary data.</text>
</comment>
<protein>
    <submittedName>
        <fullName evidence="1">Uncharacterized protein</fullName>
    </submittedName>
</protein>
<accession>A0AAE3E6Z5</accession>
<dbReference type="AlphaFoldDB" id="A0AAE3E6Z5"/>
<reference evidence="1" key="1">
    <citation type="submission" date="2021-10" db="EMBL/GenBank/DDBJ databases">
        <title>Anaerobic single-cell dispensing facilitates the cultivation of human gut bacteria.</title>
        <authorList>
            <person name="Afrizal A."/>
        </authorList>
    </citation>
    <scope>NUCLEOTIDE SEQUENCE</scope>
    <source>
        <strain evidence="1">CLA-AA-H215</strain>
    </source>
</reference>
<dbReference type="RefSeq" id="WP_308452458.1">
    <property type="nucleotide sequence ID" value="NZ_JAJEQR010000003.1"/>
</dbReference>
<evidence type="ECO:0000313" key="2">
    <source>
        <dbReference type="Proteomes" id="UP001198182"/>
    </source>
</evidence>
<sequence length="77" mass="8702">MKDARKVCHNSEETSLRNALVAYENAGIALTLGGRPSTPRELARLCVIREKGCYMGDYIQDEKGKLKEIRFDKVKES</sequence>
<evidence type="ECO:0000313" key="1">
    <source>
        <dbReference type="EMBL" id="MCC2229671.1"/>
    </source>
</evidence>
<keyword evidence="2" id="KW-1185">Reference proteome</keyword>
<proteinExistence type="predicted"/>